<dbReference type="Proteomes" id="UP000218731">
    <property type="component" value="Chromosome 1"/>
</dbReference>
<dbReference type="InterPro" id="IPR008258">
    <property type="entry name" value="Transglycosylase_SLT_dom_1"/>
</dbReference>
<evidence type="ECO:0000313" key="4">
    <source>
        <dbReference type="Proteomes" id="UP000218731"/>
    </source>
</evidence>
<gene>
    <name evidence="3" type="ORF">KF715C_ch52190</name>
</gene>
<reference evidence="3 4" key="1">
    <citation type="submission" date="2015-11" db="EMBL/GenBank/DDBJ databases">
        <title>Complete genome sequencing of a biphenyl-degrading bacterium, Pseudomonas putida KF715 (=NBRC110667).</title>
        <authorList>
            <person name="Suenaga H."/>
            <person name="Fujihara N."/>
            <person name="Watanabe T."/>
            <person name="Hirose J."/>
            <person name="Kimura N."/>
            <person name="Yamazoe A."/>
            <person name="Hosoyama A."/>
            <person name="Shimodaira J."/>
            <person name="Furukawa K."/>
        </authorList>
    </citation>
    <scope>NUCLEOTIDE SEQUENCE [LARGE SCALE GENOMIC DNA]</scope>
    <source>
        <strain evidence="3 4">KF715</strain>
    </source>
</reference>
<dbReference type="Gene3D" id="1.10.530.10">
    <property type="match status" value="1"/>
</dbReference>
<dbReference type="EMBL" id="AP015029">
    <property type="protein sequence ID" value="BAW25792.1"/>
    <property type="molecule type" value="Genomic_DNA"/>
</dbReference>
<protein>
    <submittedName>
        <fullName evidence="3">Conjugal transfer protein TrbN</fullName>
    </submittedName>
</protein>
<dbReference type="CDD" id="cd13400">
    <property type="entry name" value="LT_IagB-like"/>
    <property type="match status" value="1"/>
</dbReference>
<organism evidence="3 4">
    <name type="scientific">Pseudomonas putida</name>
    <name type="common">Arthrobacter siderocapsulatus</name>
    <dbReference type="NCBI Taxonomy" id="303"/>
    <lineage>
        <taxon>Bacteria</taxon>
        <taxon>Pseudomonadati</taxon>
        <taxon>Pseudomonadota</taxon>
        <taxon>Gammaproteobacteria</taxon>
        <taxon>Pseudomonadales</taxon>
        <taxon>Pseudomonadaceae</taxon>
        <taxon>Pseudomonas</taxon>
    </lineage>
</organism>
<dbReference type="AlphaFoldDB" id="A0A1L7NK54"/>
<feature type="domain" description="Transglycosylase SLT" evidence="2">
    <location>
        <begin position="35"/>
        <end position="137"/>
    </location>
</feature>
<evidence type="ECO:0000259" key="2">
    <source>
        <dbReference type="Pfam" id="PF01464"/>
    </source>
</evidence>
<sequence length="174" mass="19556">MARNGLQWVVAGLALWSAQVLADDFYAVRPADIDCVVQAAQRQGVPANVLLAISSKESGKNGQSVSNSNGTFDLGHFQINTTHWGPKGVFASYPAITKSDVAWRGCYNAELAAWLLRQKLAENNGQDFWTRAANYHSRTRKFNDIYKKDLIPLAVKWGKYLERQRHDRLVVSYQ</sequence>
<dbReference type="InterPro" id="IPR023346">
    <property type="entry name" value="Lysozyme-like_dom_sf"/>
</dbReference>
<proteinExistence type="predicted"/>
<dbReference type="Pfam" id="PF01464">
    <property type="entry name" value="SLT"/>
    <property type="match status" value="1"/>
</dbReference>
<accession>A0A1L7NK54</accession>
<keyword evidence="1" id="KW-0732">Signal</keyword>
<evidence type="ECO:0000313" key="3">
    <source>
        <dbReference type="EMBL" id="BAW25792.1"/>
    </source>
</evidence>
<name>A0A1L7NK54_PSEPU</name>
<dbReference type="SUPFAM" id="SSF53955">
    <property type="entry name" value="Lysozyme-like"/>
    <property type="match status" value="1"/>
</dbReference>
<evidence type="ECO:0000256" key="1">
    <source>
        <dbReference type="SAM" id="SignalP"/>
    </source>
</evidence>
<feature type="chain" id="PRO_5013199602" evidence="1">
    <location>
        <begin position="23"/>
        <end position="174"/>
    </location>
</feature>
<feature type="signal peptide" evidence="1">
    <location>
        <begin position="1"/>
        <end position="22"/>
    </location>
</feature>